<proteinExistence type="predicted"/>
<dbReference type="GO" id="GO:1990904">
    <property type="term" value="C:ribonucleoprotein complex"/>
    <property type="evidence" value="ECO:0007669"/>
    <property type="project" value="TreeGrafter"/>
</dbReference>
<dbReference type="Proteomes" id="UP000245119">
    <property type="component" value="Linkage Group LG13"/>
</dbReference>
<name>A0A2T7NE50_POMCA</name>
<gene>
    <name evidence="4" type="ORF">C0Q70_19928</name>
</gene>
<evidence type="ECO:0000259" key="3">
    <source>
        <dbReference type="PROSITE" id="PS50102"/>
    </source>
</evidence>
<dbReference type="AlphaFoldDB" id="A0A2T7NE50"/>
<dbReference type="Pfam" id="PF00076">
    <property type="entry name" value="RRM_1"/>
    <property type="match status" value="2"/>
</dbReference>
<dbReference type="GO" id="GO:0003729">
    <property type="term" value="F:mRNA binding"/>
    <property type="evidence" value="ECO:0007669"/>
    <property type="project" value="TreeGrafter"/>
</dbReference>
<dbReference type="InterPro" id="IPR012677">
    <property type="entry name" value="Nucleotide-bd_a/b_plait_sf"/>
</dbReference>
<organism evidence="4 5">
    <name type="scientific">Pomacea canaliculata</name>
    <name type="common">Golden apple snail</name>
    <dbReference type="NCBI Taxonomy" id="400727"/>
    <lineage>
        <taxon>Eukaryota</taxon>
        <taxon>Metazoa</taxon>
        <taxon>Spiralia</taxon>
        <taxon>Lophotrochozoa</taxon>
        <taxon>Mollusca</taxon>
        <taxon>Gastropoda</taxon>
        <taxon>Caenogastropoda</taxon>
        <taxon>Architaenioglossa</taxon>
        <taxon>Ampullarioidea</taxon>
        <taxon>Ampullariidae</taxon>
        <taxon>Pomacea</taxon>
    </lineage>
</organism>
<dbReference type="Gene3D" id="3.30.70.330">
    <property type="match status" value="2"/>
</dbReference>
<dbReference type="SUPFAM" id="SSF54928">
    <property type="entry name" value="RNA-binding domain, RBD"/>
    <property type="match status" value="2"/>
</dbReference>
<dbReference type="PROSITE" id="PS50102">
    <property type="entry name" value="RRM"/>
    <property type="match status" value="2"/>
</dbReference>
<dbReference type="GO" id="GO:0005634">
    <property type="term" value="C:nucleus"/>
    <property type="evidence" value="ECO:0007669"/>
    <property type="project" value="TreeGrafter"/>
</dbReference>
<dbReference type="InterPro" id="IPR050374">
    <property type="entry name" value="RRT5_SRSF_SR"/>
</dbReference>
<protein>
    <recommendedName>
        <fullName evidence="3">RRM domain-containing protein</fullName>
    </recommendedName>
</protein>
<sequence length="323" mass="31898">MDYKVTWHKLKEVFRLAGNVLKAEIKEDKNGKSRGMGIVQFEHPMEAVQAVSMFNGQTLFDRKMIVRMDKVPEEAPPAPKLPSGLKSIGMGLGVGGAPLLNLGQLNSVGGGLGLGGGLGSGGIGGGLGGLGMDVGLGGSGALGGGAGLGGLSGLGSAAGLGTGLGGGLGGTSLAGLNSLGLGSGLGGFGGGGLGGVTKLPAGLGGLGDGLGLGLSGLGSNNAMMMGSGGGGGAGYGSGGGGGREERGGRVTRPDNCTVLVKNLPYSVTWQDLRERFQEIGEVKFAEIKMEKGRSSGQGLVRFSNEDDAMRAICILHFICDVQI</sequence>
<dbReference type="InterPro" id="IPR000504">
    <property type="entry name" value="RRM_dom"/>
</dbReference>
<comment type="caution">
    <text evidence="4">The sequence shown here is derived from an EMBL/GenBank/DDBJ whole genome shotgun (WGS) entry which is preliminary data.</text>
</comment>
<keyword evidence="5" id="KW-1185">Reference proteome</keyword>
<dbReference type="PANTHER" id="PTHR23003">
    <property type="entry name" value="RNA RECOGNITION MOTIF RRM DOMAIN CONTAINING PROTEIN"/>
    <property type="match status" value="1"/>
</dbReference>
<feature type="domain" description="RRM" evidence="3">
    <location>
        <begin position="256"/>
        <end position="323"/>
    </location>
</feature>
<evidence type="ECO:0000256" key="1">
    <source>
        <dbReference type="ARBA" id="ARBA00022884"/>
    </source>
</evidence>
<dbReference type="InterPro" id="IPR035979">
    <property type="entry name" value="RBD_domain_sf"/>
</dbReference>
<dbReference type="STRING" id="400727.A0A2T7NE50"/>
<dbReference type="PANTHER" id="PTHR23003:SF3">
    <property type="entry name" value="FI21236P1-RELATED"/>
    <property type="match status" value="1"/>
</dbReference>
<evidence type="ECO:0000313" key="5">
    <source>
        <dbReference type="Proteomes" id="UP000245119"/>
    </source>
</evidence>
<dbReference type="EMBL" id="PZQS01000013">
    <property type="protein sequence ID" value="PVD19439.1"/>
    <property type="molecule type" value="Genomic_DNA"/>
</dbReference>
<evidence type="ECO:0000313" key="4">
    <source>
        <dbReference type="EMBL" id="PVD19439.1"/>
    </source>
</evidence>
<keyword evidence="1 2" id="KW-0694">RNA-binding</keyword>
<accession>A0A2T7NE50</accession>
<dbReference type="GO" id="GO:0005737">
    <property type="term" value="C:cytoplasm"/>
    <property type="evidence" value="ECO:0007669"/>
    <property type="project" value="TreeGrafter"/>
</dbReference>
<reference evidence="4 5" key="1">
    <citation type="submission" date="2018-04" db="EMBL/GenBank/DDBJ databases">
        <title>The genome of golden apple snail Pomacea canaliculata provides insight into stress tolerance and invasive adaptation.</title>
        <authorList>
            <person name="Liu C."/>
            <person name="Liu B."/>
            <person name="Ren Y."/>
            <person name="Zhang Y."/>
            <person name="Wang H."/>
            <person name="Li S."/>
            <person name="Jiang F."/>
            <person name="Yin L."/>
            <person name="Zhang G."/>
            <person name="Qian W."/>
            <person name="Fan W."/>
        </authorList>
    </citation>
    <scope>NUCLEOTIDE SEQUENCE [LARGE SCALE GENOMIC DNA]</scope>
    <source>
        <strain evidence="4">SZHN2017</strain>
        <tissue evidence="4">Muscle</tissue>
    </source>
</reference>
<dbReference type="SMART" id="SM00360">
    <property type="entry name" value="RRM"/>
    <property type="match status" value="2"/>
</dbReference>
<evidence type="ECO:0000256" key="2">
    <source>
        <dbReference type="PROSITE-ProRule" id="PRU00176"/>
    </source>
</evidence>
<dbReference type="OrthoDB" id="610462at2759"/>
<feature type="domain" description="RRM" evidence="3">
    <location>
        <begin position="1"/>
        <end position="71"/>
    </location>
</feature>